<evidence type="ECO:0000313" key="3">
    <source>
        <dbReference type="Proteomes" id="UP001595979"/>
    </source>
</evidence>
<name>A0ABW1DHJ3_9DEIO</name>
<accession>A0ABW1DHJ3</accession>
<dbReference type="RefSeq" id="WP_380047874.1">
    <property type="nucleotide sequence ID" value="NZ_JBHSOH010000006.1"/>
</dbReference>
<organism evidence="2 3">
    <name type="scientific">Deinococcus petrolearius</name>
    <dbReference type="NCBI Taxonomy" id="1751295"/>
    <lineage>
        <taxon>Bacteria</taxon>
        <taxon>Thermotogati</taxon>
        <taxon>Deinococcota</taxon>
        <taxon>Deinococci</taxon>
        <taxon>Deinococcales</taxon>
        <taxon>Deinococcaceae</taxon>
        <taxon>Deinococcus</taxon>
    </lineage>
</organism>
<dbReference type="SUPFAM" id="SSF52821">
    <property type="entry name" value="Rhodanese/Cell cycle control phosphatase"/>
    <property type="match status" value="1"/>
</dbReference>
<evidence type="ECO:0000259" key="1">
    <source>
        <dbReference type="PROSITE" id="PS50206"/>
    </source>
</evidence>
<gene>
    <name evidence="2" type="ORF">ACFPQ6_07365</name>
</gene>
<sequence length="101" mass="10397">MPHDAPSPRLPPDATILDLRAGAARQAHPLAPAAGRRVLVLGLDEVEDGTHGLTPASGPLVVVCERGARSQLAARYLRADGLDAQAWPGGWESFAAALAGS</sequence>
<comment type="caution">
    <text evidence="2">The sequence shown here is derived from an EMBL/GenBank/DDBJ whole genome shotgun (WGS) entry which is preliminary data.</text>
</comment>
<dbReference type="EMBL" id="JBHSOH010000006">
    <property type="protein sequence ID" value="MFC5848127.1"/>
    <property type="molecule type" value="Genomic_DNA"/>
</dbReference>
<dbReference type="Gene3D" id="3.40.250.10">
    <property type="entry name" value="Rhodanese-like domain"/>
    <property type="match status" value="1"/>
</dbReference>
<proteinExistence type="predicted"/>
<dbReference type="InterPro" id="IPR036873">
    <property type="entry name" value="Rhodanese-like_dom_sf"/>
</dbReference>
<protein>
    <submittedName>
        <fullName evidence="2">Rhodanese-like domain-containing protein</fullName>
    </submittedName>
</protein>
<feature type="domain" description="Rhodanese" evidence="1">
    <location>
        <begin position="59"/>
        <end position="99"/>
    </location>
</feature>
<reference evidence="3" key="1">
    <citation type="journal article" date="2019" name="Int. J. Syst. Evol. Microbiol.">
        <title>The Global Catalogue of Microorganisms (GCM) 10K type strain sequencing project: providing services to taxonomists for standard genome sequencing and annotation.</title>
        <authorList>
            <consortium name="The Broad Institute Genomics Platform"/>
            <consortium name="The Broad Institute Genome Sequencing Center for Infectious Disease"/>
            <person name="Wu L."/>
            <person name="Ma J."/>
        </authorList>
    </citation>
    <scope>NUCLEOTIDE SEQUENCE [LARGE SCALE GENOMIC DNA]</scope>
    <source>
        <strain evidence="3">CGMCC 1.15053</strain>
    </source>
</reference>
<dbReference type="InterPro" id="IPR001763">
    <property type="entry name" value="Rhodanese-like_dom"/>
</dbReference>
<dbReference type="PROSITE" id="PS50206">
    <property type="entry name" value="RHODANESE_3"/>
    <property type="match status" value="1"/>
</dbReference>
<keyword evidence="3" id="KW-1185">Reference proteome</keyword>
<evidence type="ECO:0000313" key="2">
    <source>
        <dbReference type="EMBL" id="MFC5848127.1"/>
    </source>
</evidence>
<dbReference type="Proteomes" id="UP001595979">
    <property type="component" value="Unassembled WGS sequence"/>
</dbReference>